<evidence type="ECO:0000313" key="2">
    <source>
        <dbReference type="Proteomes" id="UP000188268"/>
    </source>
</evidence>
<proteinExistence type="predicted"/>
<reference evidence="1 2" key="1">
    <citation type="submission" date="2013-09" db="EMBL/GenBank/DDBJ databases">
        <title>Corchorus capsularis genome sequencing.</title>
        <authorList>
            <person name="Alam M."/>
            <person name="Haque M.S."/>
            <person name="Islam M.S."/>
            <person name="Emdad E.M."/>
            <person name="Islam M.M."/>
            <person name="Ahmed B."/>
            <person name="Halim A."/>
            <person name="Hossen Q.M.M."/>
            <person name="Hossain M.Z."/>
            <person name="Ahmed R."/>
            <person name="Khan M.M."/>
            <person name="Islam R."/>
            <person name="Rashid M.M."/>
            <person name="Khan S.A."/>
            <person name="Rahman M.S."/>
            <person name="Alam M."/>
        </authorList>
    </citation>
    <scope>NUCLEOTIDE SEQUENCE [LARGE SCALE GENOMIC DNA]</scope>
    <source>
        <strain evidence="2">cv. CVL-1</strain>
        <tissue evidence="1">Whole seedling</tissue>
    </source>
</reference>
<gene>
    <name evidence="1" type="ORF">CCACVL1_24520</name>
</gene>
<protein>
    <submittedName>
        <fullName evidence="1">Uncharacterized protein</fullName>
    </submittedName>
</protein>
<dbReference type="AlphaFoldDB" id="A0A1R3GPK3"/>
<evidence type="ECO:0000313" key="1">
    <source>
        <dbReference type="EMBL" id="OMO59940.1"/>
    </source>
</evidence>
<dbReference type="Proteomes" id="UP000188268">
    <property type="component" value="Unassembled WGS sequence"/>
</dbReference>
<dbReference type="EMBL" id="AWWV01013816">
    <property type="protein sequence ID" value="OMO59940.1"/>
    <property type="molecule type" value="Genomic_DNA"/>
</dbReference>
<sequence length="37" mass="3709">MAHAYLTYRWEVSTGGDGANGGTVGGGGIKVIPVADM</sequence>
<dbReference type="Gramene" id="OMO59940">
    <property type="protein sequence ID" value="OMO59940"/>
    <property type="gene ID" value="CCACVL1_24520"/>
</dbReference>
<organism evidence="1 2">
    <name type="scientific">Corchorus capsularis</name>
    <name type="common">Jute</name>
    <dbReference type="NCBI Taxonomy" id="210143"/>
    <lineage>
        <taxon>Eukaryota</taxon>
        <taxon>Viridiplantae</taxon>
        <taxon>Streptophyta</taxon>
        <taxon>Embryophyta</taxon>
        <taxon>Tracheophyta</taxon>
        <taxon>Spermatophyta</taxon>
        <taxon>Magnoliopsida</taxon>
        <taxon>eudicotyledons</taxon>
        <taxon>Gunneridae</taxon>
        <taxon>Pentapetalae</taxon>
        <taxon>rosids</taxon>
        <taxon>malvids</taxon>
        <taxon>Malvales</taxon>
        <taxon>Malvaceae</taxon>
        <taxon>Grewioideae</taxon>
        <taxon>Apeibeae</taxon>
        <taxon>Corchorus</taxon>
    </lineage>
</organism>
<accession>A0A1R3GPK3</accession>
<name>A0A1R3GPK3_COCAP</name>
<keyword evidence="2" id="KW-1185">Reference proteome</keyword>
<comment type="caution">
    <text evidence="1">The sequence shown here is derived from an EMBL/GenBank/DDBJ whole genome shotgun (WGS) entry which is preliminary data.</text>
</comment>